<dbReference type="FunFam" id="3.90.1410.10:FF:000011">
    <property type="entry name" value="Transcription factor, E2F and DP-related"/>
    <property type="match status" value="1"/>
</dbReference>
<dbReference type="PROSITE" id="PS50280">
    <property type="entry name" value="SET"/>
    <property type="match status" value="1"/>
</dbReference>
<dbReference type="InterPro" id="IPR050600">
    <property type="entry name" value="SETD3_SETD6_MTase"/>
</dbReference>
<evidence type="ECO:0000313" key="3">
    <source>
        <dbReference type="Proteomes" id="UP000236161"/>
    </source>
</evidence>
<proteinExistence type="predicted"/>
<dbReference type="PANTHER" id="PTHR13271:SF103">
    <property type="entry name" value="N-METHYLTRANSFERASE DOMAIN AND SET DOMAIN CONTAINING PROTEIN-RELATED"/>
    <property type="match status" value="1"/>
</dbReference>
<dbReference type="Pfam" id="PF00856">
    <property type="entry name" value="SET"/>
    <property type="match status" value="1"/>
</dbReference>
<feature type="domain" description="SET" evidence="1">
    <location>
        <begin position="160"/>
        <end position="378"/>
    </location>
</feature>
<dbReference type="GO" id="GO:0016279">
    <property type="term" value="F:protein-lysine N-methyltransferase activity"/>
    <property type="evidence" value="ECO:0007669"/>
    <property type="project" value="TreeGrafter"/>
</dbReference>
<accession>A0A2H9ZZG5</accession>
<dbReference type="InterPro" id="IPR046341">
    <property type="entry name" value="SET_dom_sf"/>
</dbReference>
<gene>
    <name evidence="2" type="primary">RBCMT</name>
    <name evidence="2" type="ORF">AXF42_Ash018516</name>
</gene>
<dbReference type="PANTHER" id="PTHR13271">
    <property type="entry name" value="UNCHARACTERIZED PUTATIVE METHYLTRANSFERASE"/>
    <property type="match status" value="1"/>
</dbReference>
<dbReference type="EMBL" id="KZ452270">
    <property type="protein sequence ID" value="PKA48699.1"/>
    <property type="molecule type" value="Genomic_DNA"/>
</dbReference>
<keyword evidence="2" id="KW-0489">Methyltransferase</keyword>
<dbReference type="AlphaFoldDB" id="A0A2H9ZZG5"/>
<dbReference type="STRING" id="1088818.A0A2H9ZZG5"/>
<name>A0A2H9ZZG5_9ASPA</name>
<keyword evidence="3" id="KW-1185">Reference proteome</keyword>
<dbReference type="CDD" id="cd10527">
    <property type="entry name" value="SET_LSMT"/>
    <property type="match status" value="1"/>
</dbReference>
<dbReference type="GO" id="GO:0032259">
    <property type="term" value="P:methylation"/>
    <property type="evidence" value="ECO:0007669"/>
    <property type="project" value="UniProtKB-KW"/>
</dbReference>
<dbReference type="OrthoDB" id="341421at2759"/>
<protein>
    <submittedName>
        <fullName evidence="2">Ribulose-1,5 bisphosphate carboxylase/oxygenase large subunit N-methyltransferase, chloroplastic</fullName>
    </submittedName>
</protein>
<sequence>MWQTQRDGVLYLRLPSLDEVDPLFSEKKRLLHARNLHLIFELLLPSPSGALLEMLDQIVYAARILYLNEVEIYFIEDDDFGPFSPRNELQSLNSLLAMLVPLLSNAKPEELEALHELQKETISMINKFSDQNIDEVIIEEFDTTVEELLLKWGESHGAKSKVKIAYFDGVGRGAVAAEDIEIGESVLEIPETIIISEDLIRESDIFDVLNEWDGMTTDSMLLLWSMRERYNPASKFKNYFATLPDTFNTGLSFGVDSLAVLQGTLVLEELLQAKEHLWKQYESLCLALCAWYPNIFPPELYSWDKYLWACELWYSNSMKVVCTDGKLRTCLVPIAGFLNHSLCPHVINYGRVDAETKSLKLRLARKCKRGEQCYLSYGSLPGSHLVTFYGFIPKGDNPYDVIPLDFEATESDDNQCLVIETPITNHMLRGTWFSRSNKPHTFGLPPRLLTHLRSILKNSDMEHPEDANKDNERAVLETINSIFESMKEGIGDIDNSNNCEDLSWDVKLALRYKGIQLKILSSVLSSCATGLKALGSNP</sequence>
<dbReference type="SUPFAM" id="SSF82199">
    <property type="entry name" value="SET domain"/>
    <property type="match status" value="1"/>
</dbReference>
<dbReference type="Gene3D" id="3.90.1410.10">
    <property type="entry name" value="set domain protein methyltransferase, domain 1"/>
    <property type="match status" value="1"/>
</dbReference>
<reference evidence="2 3" key="1">
    <citation type="journal article" date="2017" name="Nature">
        <title>The Apostasia genome and the evolution of orchids.</title>
        <authorList>
            <person name="Zhang G.Q."/>
            <person name="Liu K.W."/>
            <person name="Li Z."/>
            <person name="Lohaus R."/>
            <person name="Hsiao Y.Y."/>
            <person name="Niu S.C."/>
            <person name="Wang J.Y."/>
            <person name="Lin Y.C."/>
            <person name="Xu Q."/>
            <person name="Chen L.J."/>
            <person name="Yoshida K."/>
            <person name="Fujiwara S."/>
            <person name="Wang Z.W."/>
            <person name="Zhang Y.Q."/>
            <person name="Mitsuda N."/>
            <person name="Wang M."/>
            <person name="Liu G.H."/>
            <person name="Pecoraro L."/>
            <person name="Huang H.X."/>
            <person name="Xiao X.J."/>
            <person name="Lin M."/>
            <person name="Wu X.Y."/>
            <person name="Wu W.L."/>
            <person name="Chen Y.Y."/>
            <person name="Chang S.B."/>
            <person name="Sakamoto S."/>
            <person name="Ohme-Takagi M."/>
            <person name="Yagi M."/>
            <person name="Zeng S.J."/>
            <person name="Shen C.Y."/>
            <person name="Yeh C.M."/>
            <person name="Luo Y.B."/>
            <person name="Tsai W.C."/>
            <person name="Van de Peer Y."/>
            <person name="Liu Z.J."/>
        </authorList>
    </citation>
    <scope>NUCLEOTIDE SEQUENCE [LARGE SCALE GENOMIC DNA]</scope>
    <source>
        <strain evidence="3">cv. Shenzhen</strain>
        <tissue evidence="2">Stem</tissue>
    </source>
</reference>
<organism evidence="2 3">
    <name type="scientific">Apostasia shenzhenica</name>
    <dbReference type="NCBI Taxonomy" id="1088818"/>
    <lineage>
        <taxon>Eukaryota</taxon>
        <taxon>Viridiplantae</taxon>
        <taxon>Streptophyta</taxon>
        <taxon>Embryophyta</taxon>
        <taxon>Tracheophyta</taxon>
        <taxon>Spermatophyta</taxon>
        <taxon>Magnoliopsida</taxon>
        <taxon>Liliopsida</taxon>
        <taxon>Asparagales</taxon>
        <taxon>Orchidaceae</taxon>
        <taxon>Apostasioideae</taxon>
        <taxon>Apostasia</taxon>
    </lineage>
</organism>
<dbReference type="InterPro" id="IPR001214">
    <property type="entry name" value="SET_dom"/>
</dbReference>
<keyword evidence="2" id="KW-0808">Transferase</keyword>
<dbReference type="Proteomes" id="UP000236161">
    <property type="component" value="Unassembled WGS sequence"/>
</dbReference>
<evidence type="ECO:0000259" key="1">
    <source>
        <dbReference type="PROSITE" id="PS50280"/>
    </source>
</evidence>
<evidence type="ECO:0000313" key="2">
    <source>
        <dbReference type="EMBL" id="PKA48699.1"/>
    </source>
</evidence>